<accession>A0A7X5YJE5</accession>
<keyword evidence="1" id="KW-0812">Transmembrane</keyword>
<name>A0A7X5YJE5_9CAUL</name>
<feature type="transmembrane region" description="Helical" evidence="1">
    <location>
        <begin position="39"/>
        <end position="63"/>
    </location>
</feature>
<evidence type="ECO:0000313" key="3">
    <source>
        <dbReference type="EMBL" id="NJC41058.1"/>
    </source>
</evidence>
<keyword evidence="4" id="KW-1185">Reference proteome</keyword>
<dbReference type="EMBL" id="JAATJM010000001">
    <property type="protein sequence ID" value="NJC41058.1"/>
    <property type="molecule type" value="Genomic_DNA"/>
</dbReference>
<keyword evidence="1" id="KW-0472">Membrane</keyword>
<evidence type="ECO:0000256" key="1">
    <source>
        <dbReference type="SAM" id="Phobius"/>
    </source>
</evidence>
<organism evidence="3 4">
    <name type="scientific">Brevundimonas alba</name>
    <dbReference type="NCBI Taxonomy" id="74314"/>
    <lineage>
        <taxon>Bacteria</taxon>
        <taxon>Pseudomonadati</taxon>
        <taxon>Pseudomonadota</taxon>
        <taxon>Alphaproteobacteria</taxon>
        <taxon>Caulobacterales</taxon>
        <taxon>Caulobacteraceae</taxon>
        <taxon>Brevundimonas</taxon>
    </lineage>
</organism>
<protein>
    <recommendedName>
        <fullName evidence="2">Major facilitator superfamily (MFS) profile domain-containing protein</fullName>
    </recommendedName>
</protein>
<dbReference type="AlphaFoldDB" id="A0A7X5YJE5"/>
<dbReference type="GO" id="GO:0022857">
    <property type="term" value="F:transmembrane transporter activity"/>
    <property type="evidence" value="ECO:0007669"/>
    <property type="project" value="InterPro"/>
</dbReference>
<dbReference type="RefSeq" id="WP_168045884.1">
    <property type="nucleotide sequence ID" value="NZ_JAATJM010000001.1"/>
</dbReference>
<evidence type="ECO:0000313" key="4">
    <source>
        <dbReference type="Proteomes" id="UP000587415"/>
    </source>
</evidence>
<proteinExistence type="predicted"/>
<keyword evidence="1" id="KW-1133">Transmembrane helix</keyword>
<reference evidence="3 4" key="1">
    <citation type="submission" date="2020-03" db="EMBL/GenBank/DDBJ databases">
        <title>Genomic Encyclopedia of Type Strains, Phase IV (KMG-IV): sequencing the most valuable type-strain genomes for metagenomic binning, comparative biology and taxonomic classification.</title>
        <authorList>
            <person name="Goeker M."/>
        </authorList>
    </citation>
    <scope>NUCLEOTIDE SEQUENCE [LARGE SCALE GENOMIC DNA]</scope>
    <source>
        <strain evidence="3 4">DSM 4736</strain>
    </source>
</reference>
<gene>
    <name evidence="3" type="ORF">GGQ87_001316</name>
</gene>
<comment type="caution">
    <text evidence="3">The sequence shown here is derived from an EMBL/GenBank/DDBJ whole genome shotgun (WGS) entry which is preliminary data.</text>
</comment>
<sequence>MTMSVTLGLIAAFIAAAVFAGWRGARPAQPHLGVRMVPWRFIMILSAAVVVLLLVHLAALAGLPQRGR</sequence>
<feature type="domain" description="Major facilitator superfamily (MFS) profile" evidence="2">
    <location>
        <begin position="1"/>
        <end position="68"/>
    </location>
</feature>
<dbReference type="InterPro" id="IPR020846">
    <property type="entry name" value="MFS_dom"/>
</dbReference>
<dbReference type="PROSITE" id="PS50850">
    <property type="entry name" value="MFS"/>
    <property type="match status" value="1"/>
</dbReference>
<evidence type="ECO:0000259" key="2">
    <source>
        <dbReference type="PROSITE" id="PS50850"/>
    </source>
</evidence>
<dbReference type="Proteomes" id="UP000587415">
    <property type="component" value="Unassembled WGS sequence"/>
</dbReference>